<dbReference type="InterPro" id="IPR036412">
    <property type="entry name" value="HAD-like_sf"/>
</dbReference>
<protein>
    <recommendedName>
        <fullName evidence="2">Phosphoglycolate phosphatase</fullName>
    </recommendedName>
</protein>
<dbReference type="Pfam" id="PF13242">
    <property type="entry name" value="Hydrolase_like"/>
    <property type="match status" value="1"/>
</dbReference>
<reference evidence="1" key="1">
    <citation type="submission" date="2019-08" db="EMBL/GenBank/DDBJ databases">
        <authorList>
            <person name="Kucharzyk K."/>
            <person name="Murdoch R.W."/>
            <person name="Higgins S."/>
            <person name="Loffler F."/>
        </authorList>
    </citation>
    <scope>NUCLEOTIDE SEQUENCE</scope>
</reference>
<proteinExistence type="predicted"/>
<evidence type="ECO:0008006" key="2">
    <source>
        <dbReference type="Google" id="ProtNLM"/>
    </source>
</evidence>
<organism evidence="1">
    <name type="scientific">bioreactor metagenome</name>
    <dbReference type="NCBI Taxonomy" id="1076179"/>
    <lineage>
        <taxon>unclassified sequences</taxon>
        <taxon>metagenomes</taxon>
        <taxon>ecological metagenomes</taxon>
    </lineage>
</organism>
<dbReference type="InterPro" id="IPR023214">
    <property type="entry name" value="HAD_sf"/>
</dbReference>
<accession>A0A645CQ69</accession>
<dbReference type="Gene3D" id="3.40.50.1000">
    <property type="entry name" value="HAD superfamily/HAD-like"/>
    <property type="match status" value="1"/>
</dbReference>
<gene>
    <name evidence="1" type="ORF">SDC9_126040</name>
</gene>
<sequence length="78" mass="8742">MYSSADLGIRKPSSLAFLRVCDDFGAIPEDTWFVGNNKEKDVLGAKNAGLKAVYYYRIGDGYDGYRVSDLIELKEIIE</sequence>
<name>A0A645CQ69_9ZZZZ</name>
<dbReference type="EMBL" id="VSSQ01029059">
    <property type="protein sequence ID" value="MPM79024.1"/>
    <property type="molecule type" value="Genomic_DNA"/>
</dbReference>
<dbReference type="AlphaFoldDB" id="A0A645CQ69"/>
<comment type="caution">
    <text evidence="1">The sequence shown here is derived from an EMBL/GenBank/DDBJ whole genome shotgun (WGS) entry which is preliminary data.</text>
</comment>
<evidence type="ECO:0000313" key="1">
    <source>
        <dbReference type="EMBL" id="MPM79024.1"/>
    </source>
</evidence>
<dbReference type="SUPFAM" id="SSF56784">
    <property type="entry name" value="HAD-like"/>
    <property type="match status" value="1"/>
</dbReference>